<organism evidence="1 2">
    <name type="scientific">Haploplasma axanthum</name>
    <name type="common">Acholeplasma axanthum</name>
    <dbReference type="NCBI Taxonomy" id="29552"/>
    <lineage>
        <taxon>Bacteria</taxon>
        <taxon>Bacillati</taxon>
        <taxon>Mycoplasmatota</taxon>
        <taxon>Mollicutes</taxon>
        <taxon>Acholeplasmatales</taxon>
        <taxon>Acholeplasmataceae</taxon>
        <taxon>Haploplasma</taxon>
    </lineage>
</organism>
<dbReference type="EMBL" id="LR215048">
    <property type="protein sequence ID" value="VEU79763.1"/>
    <property type="molecule type" value="Genomic_DNA"/>
</dbReference>
<sequence length="508" mass="59094">MKKIIVIPLDERPCNYYFNQYMTKGMPYEVMAPPMEYMGNKKTPGNINKLIEWLTKESKDADGLVIALDTILYGGIVPSRLHHDTKNELIKRINVLKEIKKNNPKVLIYGYQLLMRNPKYSSSEEEPDYYETHGREIHLYGVYEHKKDLGIITEEETKDFERIKKILPIEYLEDYVNRRNINGEINDDFLNLVSEEVIDFAIIPQDDSSPYGFTALDQIKTRKMIEDKNLEFKVYMYPGADEVTNTLLSRMILNFENKKPTVYLKYSSVGDGQIIPLYEDRYLAETIKYQVLAAGGIIIDDFKNADLVLLVNTPPEKMREAGSINIRTIEYDSFRTLVEFVEFADYCINFINKPVIIGDVAYANGGDIHLFKLLKQKNLLYKVSAYAGWNTSSNTLGTAIPQGIFSWLYPNRKEIIEFLALRYVEDIGYCSIVRSRIAKTLVKPNHYFLLDGKQGLVVQQIKKELEMFIKDNLVLKNIKPEIKKIYSPWNRMFETGLEVKIKWEFKEK</sequence>
<evidence type="ECO:0000313" key="1">
    <source>
        <dbReference type="EMBL" id="VEU79763.1"/>
    </source>
</evidence>
<gene>
    <name evidence="1" type="ORF">NCTC10138_00142</name>
</gene>
<proteinExistence type="predicted"/>
<accession>A0A449BBI0</accession>
<keyword evidence="2" id="KW-1185">Reference proteome</keyword>
<dbReference type="KEGG" id="aaxa:NCTC10138_00142"/>
<evidence type="ECO:0008006" key="3">
    <source>
        <dbReference type="Google" id="ProtNLM"/>
    </source>
</evidence>
<name>A0A449BBI0_HAPAX</name>
<reference evidence="1 2" key="1">
    <citation type="submission" date="2019-01" db="EMBL/GenBank/DDBJ databases">
        <authorList>
            <consortium name="Pathogen Informatics"/>
        </authorList>
    </citation>
    <scope>NUCLEOTIDE SEQUENCE [LARGE SCALE GENOMIC DNA]</scope>
    <source>
        <strain evidence="1 2">NCTC10138</strain>
    </source>
</reference>
<dbReference type="AlphaFoldDB" id="A0A449BBI0"/>
<dbReference type="Proteomes" id="UP000289841">
    <property type="component" value="Chromosome"/>
</dbReference>
<evidence type="ECO:0000313" key="2">
    <source>
        <dbReference type="Proteomes" id="UP000289841"/>
    </source>
</evidence>
<dbReference type="InterPro" id="IPR025394">
    <property type="entry name" value="DUF4127"/>
</dbReference>
<dbReference type="STRING" id="1278311.GCA_000428705_00705"/>
<protein>
    <recommendedName>
        <fullName evidence="3">DUF4127 family protein</fullName>
    </recommendedName>
</protein>
<dbReference type="Pfam" id="PF13552">
    <property type="entry name" value="DUF4127"/>
    <property type="match status" value="1"/>
</dbReference>